<dbReference type="InterPro" id="IPR009730">
    <property type="entry name" value="MFAP1_C"/>
</dbReference>
<dbReference type="PANTHER" id="PTHR15327">
    <property type="entry name" value="MICROFIBRIL-ASSOCIATED PROTEIN"/>
    <property type="match status" value="1"/>
</dbReference>
<reference evidence="3" key="1">
    <citation type="journal article" date="2009" name="Rice">
        <title>De Novo Next Generation Sequencing of Plant Genomes.</title>
        <authorList>
            <person name="Rounsley S."/>
            <person name="Marri P.R."/>
            <person name="Yu Y."/>
            <person name="He R."/>
            <person name="Sisneros N."/>
            <person name="Goicoechea J.L."/>
            <person name="Lee S.J."/>
            <person name="Angelova A."/>
            <person name="Kudrna D."/>
            <person name="Luo M."/>
            <person name="Affourtit J."/>
            <person name="Desany B."/>
            <person name="Knight J."/>
            <person name="Niazi F."/>
            <person name="Egholm M."/>
            <person name="Wing R.A."/>
        </authorList>
    </citation>
    <scope>NUCLEOTIDE SEQUENCE [LARGE SCALE GENOMIC DNA]</scope>
    <source>
        <strain evidence="3">cv. IRGC 105608</strain>
    </source>
</reference>
<accession>A0A0D3HJN4</accession>
<dbReference type="EnsemblPlants" id="OBART11G06840.1">
    <property type="protein sequence ID" value="OBART11G06840.1"/>
    <property type="gene ID" value="OBART11G06840"/>
</dbReference>
<keyword evidence="4" id="KW-1185">Reference proteome</keyword>
<dbReference type="InterPro" id="IPR033194">
    <property type="entry name" value="MFAP1"/>
</dbReference>
<feature type="compositionally biased region" description="Polar residues" evidence="1">
    <location>
        <begin position="126"/>
        <end position="137"/>
    </location>
</feature>
<feature type="compositionally biased region" description="Basic and acidic residues" evidence="1">
    <location>
        <begin position="72"/>
        <end position="98"/>
    </location>
</feature>
<dbReference type="PaxDb" id="65489-OBART11G06840.1"/>
<dbReference type="Gramene" id="OBART11G06840.1">
    <property type="protein sequence ID" value="OBART11G06840.1"/>
    <property type="gene ID" value="OBART11G06840"/>
</dbReference>
<dbReference type="Pfam" id="PF06991">
    <property type="entry name" value="MFAP1"/>
    <property type="match status" value="1"/>
</dbReference>
<dbReference type="eggNOG" id="KOG1425">
    <property type="taxonomic scope" value="Eukaryota"/>
</dbReference>
<dbReference type="AlphaFoldDB" id="A0A0D3HJN4"/>
<dbReference type="Proteomes" id="UP000026960">
    <property type="component" value="Chromosome 11"/>
</dbReference>
<feature type="domain" description="Micro-fibrillar-associated protein 1 C-terminal" evidence="2">
    <location>
        <begin position="24"/>
        <end position="101"/>
    </location>
</feature>
<evidence type="ECO:0000259" key="2">
    <source>
        <dbReference type="Pfam" id="PF06991"/>
    </source>
</evidence>
<feature type="region of interest" description="Disordered" evidence="1">
    <location>
        <begin position="70"/>
        <end position="164"/>
    </location>
</feature>
<name>A0A0D3HJN4_9ORYZ</name>
<sequence length="164" mass="18728">MNPNIRYSTSLNSQSCVNFDPSAVKRVDDRKALTRQILLQEIINEELLTCNTTSNDESINCVVNIDDETDQAEEHESWQRREMARIKRGREQSSIDDKSMEDENPVADHPKKQMRSVQRYYHKGSFFQQDADNATQTAEAEGEGDEGEELAANMWGPRGSHSPH</sequence>
<proteinExistence type="predicted"/>
<reference evidence="3" key="2">
    <citation type="submission" date="2015-03" db="UniProtKB">
        <authorList>
            <consortium name="EnsemblPlants"/>
        </authorList>
    </citation>
    <scope>IDENTIFICATION</scope>
</reference>
<protein>
    <recommendedName>
        <fullName evidence="2">Micro-fibrillar-associated protein 1 C-terminal domain-containing protein</fullName>
    </recommendedName>
</protein>
<evidence type="ECO:0000313" key="3">
    <source>
        <dbReference type="EnsemblPlants" id="OBART11G06840.1"/>
    </source>
</evidence>
<dbReference type="HOGENOM" id="CLU_1621519_0_0_1"/>
<organism evidence="3">
    <name type="scientific">Oryza barthii</name>
    <dbReference type="NCBI Taxonomy" id="65489"/>
    <lineage>
        <taxon>Eukaryota</taxon>
        <taxon>Viridiplantae</taxon>
        <taxon>Streptophyta</taxon>
        <taxon>Embryophyta</taxon>
        <taxon>Tracheophyta</taxon>
        <taxon>Spermatophyta</taxon>
        <taxon>Magnoliopsida</taxon>
        <taxon>Liliopsida</taxon>
        <taxon>Poales</taxon>
        <taxon>Poaceae</taxon>
        <taxon>BOP clade</taxon>
        <taxon>Oryzoideae</taxon>
        <taxon>Oryzeae</taxon>
        <taxon>Oryzinae</taxon>
        <taxon>Oryza</taxon>
    </lineage>
</organism>
<dbReference type="STRING" id="65489.A0A0D3HJN4"/>
<feature type="compositionally biased region" description="Acidic residues" evidence="1">
    <location>
        <begin position="140"/>
        <end position="149"/>
    </location>
</feature>
<evidence type="ECO:0000313" key="4">
    <source>
        <dbReference type="Proteomes" id="UP000026960"/>
    </source>
</evidence>
<evidence type="ECO:0000256" key="1">
    <source>
        <dbReference type="SAM" id="MobiDB-lite"/>
    </source>
</evidence>